<evidence type="ECO:0000256" key="6">
    <source>
        <dbReference type="ARBA" id="ARBA00047804"/>
    </source>
</evidence>
<dbReference type="AlphaFoldDB" id="A0A7G2CHV6"/>
<dbReference type="VEuPathDB" id="TriTrypDB:ADEAN_000599300"/>
<dbReference type="InterPro" id="IPR052259">
    <property type="entry name" value="Nucleoredoxin-like"/>
</dbReference>
<evidence type="ECO:0000313" key="9">
    <source>
        <dbReference type="Proteomes" id="UP000515908"/>
    </source>
</evidence>
<dbReference type="EC" id="1.8.1.8" evidence="1"/>
<keyword evidence="2" id="KW-0677">Repeat</keyword>
<comment type="catalytic activity">
    <reaction evidence="6">
        <text>[protein]-dithiol + NADP(+) = [protein]-disulfide + NADPH + H(+)</text>
        <dbReference type="Rhea" id="RHEA:18753"/>
        <dbReference type="Rhea" id="RHEA-COMP:10593"/>
        <dbReference type="Rhea" id="RHEA-COMP:10594"/>
        <dbReference type="ChEBI" id="CHEBI:15378"/>
        <dbReference type="ChEBI" id="CHEBI:29950"/>
        <dbReference type="ChEBI" id="CHEBI:50058"/>
        <dbReference type="ChEBI" id="CHEBI:57783"/>
        <dbReference type="ChEBI" id="CHEBI:58349"/>
        <dbReference type="EC" id="1.8.1.8"/>
    </reaction>
</comment>
<feature type="domain" description="Thioredoxin-like fold" evidence="7">
    <location>
        <begin position="37"/>
        <end position="156"/>
    </location>
</feature>
<dbReference type="EMBL" id="LR877155">
    <property type="protein sequence ID" value="CAD2218504.1"/>
    <property type="molecule type" value="Genomic_DNA"/>
</dbReference>
<gene>
    <name evidence="8" type="ORF">ADEAN_000599300</name>
</gene>
<dbReference type="SUPFAM" id="SSF52833">
    <property type="entry name" value="Thioredoxin-like"/>
    <property type="match status" value="1"/>
</dbReference>
<dbReference type="PANTHER" id="PTHR13871:SF96">
    <property type="entry name" value="THIOREDOXIN DOMAIN-CONTAINING PROTEIN"/>
    <property type="match status" value="1"/>
</dbReference>
<dbReference type="Gene3D" id="3.40.30.10">
    <property type="entry name" value="Glutaredoxin"/>
    <property type="match status" value="1"/>
</dbReference>
<accession>A0A7G2CHV6</accession>
<dbReference type="GO" id="GO:0047134">
    <property type="term" value="F:protein-disulfide reductase [NAD(P)H] activity"/>
    <property type="evidence" value="ECO:0007669"/>
    <property type="project" value="UniProtKB-EC"/>
</dbReference>
<keyword evidence="3" id="KW-0560">Oxidoreductase</keyword>
<keyword evidence="9" id="KW-1185">Reference proteome</keyword>
<reference evidence="8 9" key="1">
    <citation type="submission" date="2020-08" db="EMBL/GenBank/DDBJ databases">
        <authorList>
            <person name="Newling K."/>
            <person name="Davey J."/>
            <person name="Forrester S."/>
        </authorList>
    </citation>
    <scope>NUCLEOTIDE SEQUENCE [LARGE SCALE GENOMIC DNA]</scope>
    <source>
        <strain evidence="9">Crithidia deanei Carvalho (ATCC PRA-265)</strain>
    </source>
</reference>
<evidence type="ECO:0000256" key="3">
    <source>
        <dbReference type="ARBA" id="ARBA00023002"/>
    </source>
</evidence>
<evidence type="ECO:0000256" key="2">
    <source>
        <dbReference type="ARBA" id="ARBA00022737"/>
    </source>
</evidence>
<evidence type="ECO:0000259" key="7">
    <source>
        <dbReference type="Pfam" id="PF13905"/>
    </source>
</evidence>
<dbReference type="OrthoDB" id="409136at2759"/>
<evidence type="ECO:0000256" key="1">
    <source>
        <dbReference type="ARBA" id="ARBA00012612"/>
    </source>
</evidence>
<proteinExistence type="predicted"/>
<protein>
    <recommendedName>
        <fullName evidence="1">protein-disulfide reductase</fullName>
        <ecNumber evidence="1">1.8.1.8</ecNumber>
    </recommendedName>
</protein>
<name>A0A7G2CHV6_9TRYP</name>
<dbReference type="InterPro" id="IPR012336">
    <property type="entry name" value="Thioredoxin-like_fold"/>
</dbReference>
<organism evidence="8 9">
    <name type="scientific">Angomonas deanei</name>
    <dbReference type="NCBI Taxonomy" id="59799"/>
    <lineage>
        <taxon>Eukaryota</taxon>
        <taxon>Discoba</taxon>
        <taxon>Euglenozoa</taxon>
        <taxon>Kinetoplastea</taxon>
        <taxon>Metakinetoplastina</taxon>
        <taxon>Trypanosomatida</taxon>
        <taxon>Trypanosomatidae</taxon>
        <taxon>Strigomonadinae</taxon>
        <taxon>Angomonas</taxon>
    </lineage>
</organism>
<dbReference type="Proteomes" id="UP000515908">
    <property type="component" value="Chromosome 11"/>
</dbReference>
<evidence type="ECO:0000256" key="4">
    <source>
        <dbReference type="ARBA" id="ARBA00023027"/>
    </source>
</evidence>
<dbReference type="PANTHER" id="PTHR13871">
    <property type="entry name" value="THIOREDOXIN"/>
    <property type="match status" value="1"/>
</dbReference>
<dbReference type="InterPro" id="IPR036249">
    <property type="entry name" value="Thioredoxin-like_sf"/>
</dbReference>
<keyword evidence="4" id="KW-0520">NAD</keyword>
<evidence type="ECO:0000256" key="5">
    <source>
        <dbReference type="ARBA" id="ARBA00047388"/>
    </source>
</evidence>
<comment type="catalytic activity">
    <reaction evidence="5">
        <text>[protein]-dithiol + NAD(+) = [protein]-disulfide + NADH + H(+)</text>
        <dbReference type="Rhea" id="RHEA:18749"/>
        <dbReference type="Rhea" id="RHEA-COMP:10593"/>
        <dbReference type="Rhea" id="RHEA-COMP:10594"/>
        <dbReference type="ChEBI" id="CHEBI:15378"/>
        <dbReference type="ChEBI" id="CHEBI:29950"/>
        <dbReference type="ChEBI" id="CHEBI:50058"/>
        <dbReference type="ChEBI" id="CHEBI:57540"/>
        <dbReference type="ChEBI" id="CHEBI:57945"/>
        <dbReference type="EC" id="1.8.1.8"/>
    </reaction>
</comment>
<dbReference type="Pfam" id="PF13905">
    <property type="entry name" value="Thioredoxin_8"/>
    <property type="match status" value="1"/>
</dbReference>
<evidence type="ECO:0000313" key="8">
    <source>
        <dbReference type="EMBL" id="CAD2218504.1"/>
    </source>
</evidence>
<sequence length="183" mass="21301">MSGLLKFFPPHVKEPYVLTSGLSQKILLTQNNSIFKNKIVFFYFTAGWCPHCVKFSPTLVRYYDIIQEKYNKNNKNNNKNENKNNQMIKPFEVIVVPWETNQKDLKDLLINDYSGKFYTLPLHENNNNENDNIINHFNKSVFHISQIPSLVAVDADRGVLVSSSMIPMIKADVQDGGERYPWW</sequence>